<evidence type="ECO:0000256" key="1">
    <source>
        <dbReference type="SAM" id="MobiDB-lite"/>
    </source>
</evidence>
<organism evidence="2 3">
    <name type="scientific">Bacteroides uniformis</name>
    <dbReference type="NCBI Taxonomy" id="820"/>
    <lineage>
        <taxon>Bacteria</taxon>
        <taxon>Pseudomonadati</taxon>
        <taxon>Bacteroidota</taxon>
        <taxon>Bacteroidia</taxon>
        <taxon>Bacteroidales</taxon>
        <taxon>Bacteroidaceae</taxon>
        <taxon>Bacteroides</taxon>
    </lineage>
</organism>
<name>A0A3E4XEU7_BACUN</name>
<feature type="compositionally biased region" description="Basic and acidic residues" evidence="1">
    <location>
        <begin position="100"/>
        <end position="109"/>
    </location>
</feature>
<dbReference type="EMBL" id="QSTL01000019">
    <property type="protein sequence ID" value="RGM52963.1"/>
    <property type="molecule type" value="Genomic_DNA"/>
</dbReference>
<comment type="caution">
    <text evidence="2">The sequence shown here is derived from an EMBL/GenBank/DDBJ whole genome shotgun (WGS) entry which is preliminary data.</text>
</comment>
<evidence type="ECO:0000313" key="3">
    <source>
        <dbReference type="Proteomes" id="UP000261295"/>
    </source>
</evidence>
<feature type="region of interest" description="Disordered" evidence="1">
    <location>
        <begin position="100"/>
        <end position="120"/>
    </location>
</feature>
<dbReference type="Proteomes" id="UP000261295">
    <property type="component" value="Unassembled WGS sequence"/>
</dbReference>
<dbReference type="AlphaFoldDB" id="A0A3E4XEU7"/>
<evidence type="ECO:0000313" key="2">
    <source>
        <dbReference type="EMBL" id="RGM52963.1"/>
    </source>
</evidence>
<gene>
    <name evidence="2" type="ORF">DXC07_17065</name>
</gene>
<dbReference type="RefSeq" id="WP_117749769.1">
    <property type="nucleotide sequence ID" value="NZ_QSTL01000019.1"/>
</dbReference>
<dbReference type="PROSITE" id="PS51257">
    <property type="entry name" value="PROKAR_LIPOPROTEIN"/>
    <property type="match status" value="1"/>
</dbReference>
<proteinExistence type="predicted"/>
<protein>
    <recommendedName>
        <fullName evidence="4">Lipoprotein</fullName>
    </recommendedName>
</protein>
<sequence>MNKTSYIILIIFILIITGGCVGNQKQSPETSRDSIYTVAHIQDLSIAQPHEAIALLDTAEQKKRMTPFDISRLRCLVYHNGLSNYRRVLTHGLKAYEMPESRKDPELPVKHPAAAHQEDQRGICTVKSTGL</sequence>
<evidence type="ECO:0008006" key="4">
    <source>
        <dbReference type="Google" id="ProtNLM"/>
    </source>
</evidence>
<accession>A0A3E4XEU7</accession>
<reference evidence="2 3" key="1">
    <citation type="submission" date="2018-08" db="EMBL/GenBank/DDBJ databases">
        <title>A genome reference for cultivated species of the human gut microbiota.</title>
        <authorList>
            <person name="Zou Y."/>
            <person name="Xue W."/>
            <person name="Luo G."/>
        </authorList>
    </citation>
    <scope>NUCLEOTIDE SEQUENCE [LARGE SCALE GENOMIC DNA]</scope>
    <source>
        <strain evidence="2 3">OM07-9</strain>
    </source>
</reference>